<evidence type="ECO:0000256" key="3">
    <source>
        <dbReference type="ARBA" id="ARBA00022712"/>
    </source>
</evidence>
<dbReference type="SUPFAM" id="SSF102405">
    <property type="entry name" value="MCP/YpsA-like"/>
    <property type="match status" value="1"/>
</dbReference>
<dbReference type="PANTHER" id="PTHR31223:SF90">
    <property type="entry name" value="CYTOKININ RIBOSIDE 5'-MONOPHOSPHATE PHOSPHORIBOHYDROLASE LOG6-RELATED"/>
    <property type="match status" value="1"/>
</dbReference>
<dbReference type="GeneID" id="120284123"/>
<keyword evidence="3 6" id="KW-0203">Cytokinin biosynthesis</keyword>
<proteinExistence type="inferred from homology"/>
<reference evidence="8" key="1">
    <citation type="submission" date="2025-08" db="UniProtKB">
        <authorList>
            <consortium name="RefSeq"/>
        </authorList>
    </citation>
    <scope>IDENTIFICATION</scope>
</reference>
<comment type="similarity">
    <text evidence="1 6">Belongs to the LOG family.</text>
</comment>
<comment type="catalytic activity">
    <reaction evidence="4 6">
        <text>N(6)-(dimethylallyl)adenosine 5'-phosphate + H2O = N(6)-dimethylallyladenine + D-ribose 5-phosphate</text>
        <dbReference type="Rhea" id="RHEA:48560"/>
        <dbReference type="ChEBI" id="CHEBI:15377"/>
        <dbReference type="ChEBI" id="CHEBI:17660"/>
        <dbReference type="ChEBI" id="CHEBI:57526"/>
        <dbReference type="ChEBI" id="CHEBI:78346"/>
        <dbReference type="EC" id="3.2.2.n1"/>
    </reaction>
</comment>
<gene>
    <name evidence="8" type="primary">LOC120284123</name>
</gene>
<dbReference type="InterPro" id="IPR005269">
    <property type="entry name" value="LOG"/>
</dbReference>
<evidence type="ECO:0000256" key="6">
    <source>
        <dbReference type="RuleBase" id="RU363015"/>
    </source>
</evidence>
<organism evidence="7 8">
    <name type="scientific">Dioscorea cayennensis subsp. rotundata</name>
    <name type="common">White Guinea yam</name>
    <name type="synonym">Dioscorea rotundata</name>
    <dbReference type="NCBI Taxonomy" id="55577"/>
    <lineage>
        <taxon>Eukaryota</taxon>
        <taxon>Viridiplantae</taxon>
        <taxon>Streptophyta</taxon>
        <taxon>Embryophyta</taxon>
        <taxon>Tracheophyta</taxon>
        <taxon>Spermatophyta</taxon>
        <taxon>Magnoliopsida</taxon>
        <taxon>Liliopsida</taxon>
        <taxon>Dioscoreales</taxon>
        <taxon>Dioscoreaceae</taxon>
        <taxon>Dioscorea</taxon>
    </lineage>
</organism>
<keyword evidence="6" id="KW-0378">Hydrolase</keyword>
<dbReference type="Pfam" id="PF03641">
    <property type="entry name" value="Lysine_decarbox"/>
    <property type="match status" value="1"/>
</dbReference>
<dbReference type="AlphaFoldDB" id="A0AB40D5D2"/>
<sequence length="262" mass="29033">MTTSKFKTICVLCGISPGKKKKYQDAAINLGKELVCRNIDLVYGGGNIGLMGLISQAVLDGGSHVLGVIHKALMDKEISGVTIGEIKPVENMHQRKAEISLHADAFVAIPRGYGTLEKLFEVISWPQLGIHDKPIGLLNIDGYCNSLLSFIEQIVEEGFIKQNAHHIITSASNAKELIEKPEDYYPCHDEVSSKLNWNSEQLKRSQRSVSFSNNAHGVGEGNWYRLDTIHGVGRLTFLANGIMLGFLLQQCTWCWQKELTLP</sequence>
<accession>A0AB40D5D2</accession>
<keyword evidence="7" id="KW-1185">Reference proteome</keyword>
<dbReference type="GO" id="GO:0005829">
    <property type="term" value="C:cytosol"/>
    <property type="evidence" value="ECO:0007669"/>
    <property type="project" value="TreeGrafter"/>
</dbReference>
<dbReference type="InterPro" id="IPR031100">
    <property type="entry name" value="LOG_fam"/>
</dbReference>
<evidence type="ECO:0000256" key="5">
    <source>
        <dbReference type="ARBA" id="ARBA00049153"/>
    </source>
</evidence>
<dbReference type="NCBIfam" id="TIGR00730">
    <property type="entry name" value="Rossman fold protein, TIGR00730 family"/>
    <property type="match status" value="1"/>
</dbReference>
<comment type="function">
    <text evidence="6">Cytokinin-activating enzyme working in the direct activation pathway. Phosphoribohydrolase that converts inactive cytokinin nucleotides to the biologically active free-base forms.</text>
</comment>
<comment type="catalytic activity">
    <reaction evidence="5 6">
        <text>9-ribosyl-trans-zeatin 5'-phosphate + H2O = trans-zeatin + D-ribose 5-phosphate</text>
        <dbReference type="Rhea" id="RHEA:48564"/>
        <dbReference type="ChEBI" id="CHEBI:15377"/>
        <dbReference type="ChEBI" id="CHEBI:16522"/>
        <dbReference type="ChEBI" id="CHEBI:78346"/>
        <dbReference type="ChEBI" id="CHEBI:87947"/>
        <dbReference type="EC" id="3.2.2.n1"/>
    </reaction>
</comment>
<dbReference type="GO" id="GO:0005634">
    <property type="term" value="C:nucleus"/>
    <property type="evidence" value="ECO:0007669"/>
    <property type="project" value="TreeGrafter"/>
</dbReference>
<dbReference type="PANTHER" id="PTHR31223">
    <property type="entry name" value="LOG FAMILY PROTEIN YJL055W"/>
    <property type="match status" value="1"/>
</dbReference>
<dbReference type="Proteomes" id="UP001515500">
    <property type="component" value="Chromosome 19"/>
</dbReference>
<dbReference type="RefSeq" id="XP_039146859.1">
    <property type="nucleotide sequence ID" value="XM_039290925.1"/>
</dbReference>
<evidence type="ECO:0000313" key="8">
    <source>
        <dbReference type="RefSeq" id="XP_039146859.1"/>
    </source>
</evidence>
<dbReference type="GO" id="GO:0009691">
    <property type="term" value="P:cytokinin biosynthetic process"/>
    <property type="evidence" value="ECO:0007669"/>
    <property type="project" value="UniProtKB-UniRule"/>
</dbReference>
<evidence type="ECO:0000256" key="1">
    <source>
        <dbReference type="ARBA" id="ARBA00006763"/>
    </source>
</evidence>
<evidence type="ECO:0000256" key="2">
    <source>
        <dbReference type="ARBA" id="ARBA00012205"/>
    </source>
</evidence>
<evidence type="ECO:0000313" key="7">
    <source>
        <dbReference type="Proteomes" id="UP001515500"/>
    </source>
</evidence>
<dbReference type="EC" id="3.2.2.n1" evidence="2 6"/>
<dbReference type="Gene3D" id="3.40.50.450">
    <property type="match status" value="1"/>
</dbReference>
<name>A0AB40D5D2_DIOCR</name>
<dbReference type="GO" id="GO:0016799">
    <property type="term" value="F:hydrolase activity, hydrolyzing N-glycosyl compounds"/>
    <property type="evidence" value="ECO:0007669"/>
    <property type="project" value="TreeGrafter"/>
</dbReference>
<evidence type="ECO:0000256" key="4">
    <source>
        <dbReference type="ARBA" id="ARBA00047718"/>
    </source>
</evidence>
<protein>
    <recommendedName>
        <fullName evidence="2 6">Cytokinin riboside 5'-monophosphate phosphoribohydrolase</fullName>
        <ecNumber evidence="2 6">3.2.2.n1</ecNumber>
    </recommendedName>
</protein>